<name>A0A0M7B772_9RHOB</name>
<evidence type="ECO:0000313" key="4">
    <source>
        <dbReference type="Proteomes" id="UP000049455"/>
    </source>
</evidence>
<sequence length="54" mass="5386">MIPETFLSVKVLPSGFFAFVAGLIILPSRLASGMADGGAGHRDRPVADGAGGGT</sequence>
<dbReference type="RefSeq" id="WP_186201829.1">
    <property type="nucleotide sequence ID" value="NZ_CYPR01000039.1"/>
</dbReference>
<evidence type="ECO:0000256" key="1">
    <source>
        <dbReference type="SAM" id="MobiDB-lite"/>
    </source>
</evidence>
<keyword evidence="2" id="KW-0812">Transmembrane</keyword>
<evidence type="ECO:0000256" key="2">
    <source>
        <dbReference type="SAM" id="Phobius"/>
    </source>
</evidence>
<evidence type="ECO:0000313" key="3">
    <source>
        <dbReference type="EMBL" id="CUH22937.1"/>
    </source>
</evidence>
<protein>
    <submittedName>
        <fullName evidence="3">Uncharacterized protein</fullName>
    </submittedName>
</protein>
<dbReference type="AlphaFoldDB" id="A0A0M7B772"/>
<feature type="transmembrane region" description="Helical" evidence="2">
    <location>
        <begin position="6"/>
        <end position="26"/>
    </location>
</feature>
<keyword evidence="2" id="KW-1133">Transmembrane helix</keyword>
<proteinExistence type="predicted"/>
<reference evidence="3 4" key="1">
    <citation type="submission" date="2015-09" db="EMBL/GenBank/DDBJ databases">
        <authorList>
            <person name="Jackson K.R."/>
            <person name="Lunt B.L."/>
            <person name="Fisher J.N.B."/>
            <person name="Gardner A.V."/>
            <person name="Bailey M.E."/>
            <person name="Deus L.M."/>
            <person name="Earl A.S."/>
            <person name="Gibby P.D."/>
            <person name="Hartmann K.A."/>
            <person name="Liu J.E."/>
            <person name="Manci A.M."/>
            <person name="Nielsen D.A."/>
            <person name="Solomon M.B."/>
            <person name="Breakwell D.P."/>
            <person name="Burnett S.H."/>
            <person name="Grose J.H."/>
        </authorList>
    </citation>
    <scope>NUCLEOTIDE SEQUENCE [LARGE SCALE GENOMIC DNA]</scope>
    <source>
        <strain evidence="3 4">CECT 7799</strain>
    </source>
</reference>
<keyword evidence="2" id="KW-0472">Membrane</keyword>
<accession>A0A0M7B772</accession>
<dbReference type="Proteomes" id="UP000049455">
    <property type="component" value="Unassembled WGS sequence"/>
</dbReference>
<organism evidence="3 4">
    <name type="scientific">Jannaschia seosinensis</name>
    <dbReference type="NCBI Taxonomy" id="313367"/>
    <lineage>
        <taxon>Bacteria</taxon>
        <taxon>Pseudomonadati</taxon>
        <taxon>Pseudomonadota</taxon>
        <taxon>Alphaproteobacteria</taxon>
        <taxon>Rhodobacterales</taxon>
        <taxon>Roseobacteraceae</taxon>
        <taxon>Jannaschia</taxon>
    </lineage>
</organism>
<dbReference type="EMBL" id="CYPR01000039">
    <property type="protein sequence ID" value="CUH22937.1"/>
    <property type="molecule type" value="Genomic_DNA"/>
</dbReference>
<gene>
    <name evidence="3" type="ORF">JSE7799_00609</name>
</gene>
<keyword evidence="4" id="KW-1185">Reference proteome</keyword>
<feature type="region of interest" description="Disordered" evidence="1">
    <location>
        <begin position="34"/>
        <end position="54"/>
    </location>
</feature>